<dbReference type="AlphaFoldDB" id="A0A915YFF2"/>
<keyword evidence="1" id="KW-0472">Membrane</keyword>
<dbReference type="RefSeq" id="WP_264793129.1">
    <property type="nucleotide sequence ID" value="NZ_AP026867.1"/>
</dbReference>
<feature type="transmembrane region" description="Helical" evidence="1">
    <location>
        <begin position="76"/>
        <end position="101"/>
    </location>
</feature>
<sequence length="217" mass="24599">MDLHDLLEQKAFQDLDQEERAFVLEQMTKEDYDTERMAILESQAFFVIDEQKIQANAAPNKALLALRNKQQKKPMIWTVLLAYKIPAWQAVAATLLVFFLAQHLGTNRSKDAAILAHQNLIDTVFVDKYITQIKEVVQPSDTIIKVVYKVLDREPDTLDAKVLANTSIERTGPIARLERGGMDANEMDQVLQYCSNASSEPISKDTFLQGLSNNIIF</sequence>
<name>A0A915YFF2_9BACT</name>
<dbReference type="Proteomes" id="UP001060919">
    <property type="component" value="Chromosome"/>
</dbReference>
<keyword evidence="3" id="KW-1185">Reference proteome</keyword>
<dbReference type="EMBL" id="AP026867">
    <property type="protein sequence ID" value="BDS12003.1"/>
    <property type="molecule type" value="Genomic_DNA"/>
</dbReference>
<evidence type="ECO:0000313" key="3">
    <source>
        <dbReference type="Proteomes" id="UP001060919"/>
    </source>
</evidence>
<reference evidence="2" key="1">
    <citation type="submission" date="2022-09" db="EMBL/GenBank/DDBJ databases">
        <title>Aureispira anguillicida sp. nov., isolated from Leptocephalus of Japanese eel Anguilla japonica.</title>
        <authorList>
            <person name="Yuasa K."/>
            <person name="Mekata T."/>
            <person name="Ikunari K."/>
        </authorList>
    </citation>
    <scope>NUCLEOTIDE SEQUENCE</scope>
    <source>
        <strain evidence="2">EL160426</strain>
    </source>
</reference>
<evidence type="ECO:0000256" key="1">
    <source>
        <dbReference type="SAM" id="Phobius"/>
    </source>
</evidence>
<evidence type="ECO:0000313" key="2">
    <source>
        <dbReference type="EMBL" id="BDS12003.1"/>
    </source>
</evidence>
<keyword evidence="1" id="KW-1133">Transmembrane helix</keyword>
<organism evidence="2 3">
    <name type="scientific">Aureispira anguillae</name>
    <dbReference type="NCBI Taxonomy" id="2864201"/>
    <lineage>
        <taxon>Bacteria</taxon>
        <taxon>Pseudomonadati</taxon>
        <taxon>Bacteroidota</taxon>
        <taxon>Saprospiria</taxon>
        <taxon>Saprospirales</taxon>
        <taxon>Saprospiraceae</taxon>
        <taxon>Aureispira</taxon>
    </lineage>
</organism>
<keyword evidence="1" id="KW-0812">Transmembrane</keyword>
<proteinExistence type="predicted"/>
<protein>
    <submittedName>
        <fullName evidence="2">Uncharacterized protein</fullName>
    </submittedName>
</protein>
<dbReference type="KEGG" id="aup:AsAng_0027180"/>
<gene>
    <name evidence="2" type="ORF">AsAng_0027180</name>
</gene>
<accession>A0A915YFF2</accession>